<gene>
    <name evidence="1" type="ORF">SAMN05216217_1303</name>
</gene>
<keyword evidence="2" id="KW-1185">Reference proteome</keyword>
<evidence type="ECO:0000313" key="2">
    <source>
        <dbReference type="Proteomes" id="UP000243629"/>
    </source>
</evidence>
<dbReference type="Proteomes" id="UP000243629">
    <property type="component" value="Unassembled WGS sequence"/>
</dbReference>
<name>A0A1I4UQ49_9GAMM</name>
<dbReference type="OrthoDB" id="7067965at2"/>
<evidence type="ECO:0000313" key="1">
    <source>
        <dbReference type="EMBL" id="SFM91092.1"/>
    </source>
</evidence>
<sequence length="68" mass="7589">MSENTCSLKVVKDGKRLHGTAAILHMTSREGGFDKWLKGYTEKVAQSAAETAIRDLMQEQQKPKLKVV</sequence>
<dbReference type="AlphaFoldDB" id="A0A1I4UQ49"/>
<dbReference type="RefSeq" id="WP_093479018.1">
    <property type="nucleotide sequence ID" value="NZ_FOUI01000030.1"/>
</dbReference>
<protein>
    <submittedName>
        <fullName evidence="1">Uncharacterized protein</fullName>
    </submittedName>
</protein>
<dbReference type="EMBL" id="FOUI01000030">
    <property type="protein sequence ID" value="SFM91092.1"/>
    <property type="molecule type" value="Genomic_DNA"/>
</dbReference>
<organism evidence="1 2">
    <name type="scientific">Halopseudomonas yangmingensis</name>
    <dbReference type="NCBI Taxonomy" id="1720063"/>
    <lineage>
        <taxon>Bacteria</taxon>
        <taxon>Pseudomonadati</taxon>
        <taxon>Pseudomonadota</taxon>
        <taxon>Gammaproteobacteria</taxon>
        <taxon>Pseudomonadales</taxon>
        <taxon>Pseudomonadaceae</taxon>
        <taxon>Halopseudomonas</taxon>
    </lineage>
</organism>
<reference evidence="2" key="1">
    <citation type="submission" date="2016-10" db="EMBL/GenBank/DDBJ databases">
        <authorList>
            <person name="Varghese N."/>
            <person name="Submissions S."/>
        </authorList>
    </citation>
    <scope>NUCLEOTIDE SEQUENCE [LARGE SCALE GENOMIC DNA]</scope>
    <source>
        <strain evidence="2">DSM 24213</strain>
    </source>
</reference>
<proteinExistence type="predicted"/>
<accession>A0A1I4UQ49</accession>